<dbReference type="SUPFAM" id="SSF52540">
    <property type="entry name" value="P-loop containing nucleoside triphosphate hydrolases"/>
    <property type="match status" value="1"/>
</dbReference>
<sequence length="255" mass="28580">MEPWFRCSMEVIKEFEMHTVHFVLMGKGGVGKSMSASLLAQALIERARALYCADTDPTNMTFAHYKALNVEHFNISDDNAKVDTRKFDALIIKIAAFEGDCVVDTGASNFLPLMNYLHENKIIDLLESTGRRVVLHTPLVGGQAMDETIRGLQSILEFFSAPVVVWVNEYFGKVQKDGVGFKETSLYQNAKKRTLGVVFLQELTAETSGQDVANMAKKYLTFDEVLSAPETDLVTRHRLGIVKKHIFDQLAKIDL</sequence>
<accession>Q84IJ8</accession>
<dbReference type="InterPro" id="IPR027417">
    <property type="entry name" value="P-loop_NTPase"/>
</dbReference>
<dbReference type="BRENDA" id="1.12.99.6">
    <property type="organism ID" value="2454"/>
</dbReference>
<reference evidence="1" key="1">
    <citation type="journal article" date="2004" name="Biosci. Biotechnol. Biochem.">
        <title>Divergent structures of carbazole degradative car operons isolated from gram-negative bacteria.</title>
        <authorList>
            <person name="Inoue K."/>
            <person name="Widada J."/>
            <person name="Nakai S."/>
            <person name="Endoh T."/>
            <person name="Urata M."/>
            <person name="Ashikawa Y."/>
            <person name="Shintani M."/>
            <person name="Saiki Y."/>
            <person name="Yoshida T."/>
            <person name="Habe H."/>
            <person name="Omori T."/>
            <person name="Nojiri H."/>
        </authorList>
    </citation>
    <scope>NUCLEOTIDE SEQUENCE</scope>
    <source>
        <strain evidence="1">J3</strain>
    </source>
</reference>
<dbReference type="AlphaFoldDB" id="Q84IJ8"/>
<dbReference type="CDD" id="cd05386">
    <property type="entry name" value="TraL"/>
    <property type="match status" value="1"/>
</dbReference>
<dbReference type="Gene3D" id="3.40.50.300">
    <property type="entry name" value="P-loop containing nucleotide triphosphate hydrolases"/>
    <property type="match status" value="1"/>
</dbReference>
<dbReference type="EMBL" id="AB095952">
    <property type="protein sequence ID" value="BAC56730.1"/>
    <property type="molecule type" value="Genomic_DNA"/>
</dbReference>
<gene>
    <name evidence="1" type="primary">ORFU2</name>
</gene>
<name>Q84IJ8_JANS3</name>
<organism evidence="1">
    <name type="scientific">Janthinobacterium sp. (strain J3)</name>
    <dbReference type="NCBI Taxonomy" id="213804"/>
    <lineage>
        <taxon>Bacteria</taxon>
        <taxon>Pseudomonadati</taxon>
        <taxon>Pseudomonadota</taxon>
        <taxon>Betaproteobacteria</taxon>
        <taxon>Burkholderiales</taxon>
        <taxon>Oxalobacteraceae</taxon>
        <taxon>Janthinobacterium</taxon>
    </lineage>
</organism>
<proteinExistence type="predicted"/>
<evidence type="ECO:0000313" key="1">
    <source>
        <dbReference type="EMBL" id="BAC56730.1"/>
    </source>
</evidence>
<protein>
    <submittedName>
        <fullName evidence="1">Transfer protein</fullName>
    </submittedName>
</protein>